<accession>A0A1H9T9P2</accession>
<evidence type="ECO:0000313" key="6">
    <source>
        <dbReference type="Proteomes" id="UP000198571"/>
    </source>
</evidence>
<dbReference type="CDD" id="cd00488">
    <property type="entry name" value="PCD_DCoH"/>
    <property type="match status" value="1"/>
</dbReference>
<comment type="catalytic activity">
    <reaction evidence="1">
        <text>(4aS,6R)-4a-hydroxy-L-erythro-5,6,7,8-tetrahydrobiopterin = (6R)-L-erythro-6,7-dihydrobiopterin + H2O</text>
        <dbReference type="Rhea" id="RHEA:11920"/>
        <dbReference type="ChEBI" id="CHEBI:15377"/>
        <dbReference type="ChEBI" id="CHEBI:15642"/>
        <dbReference type="ChEBI" id="CHEBI:43120"/>
        <dbReference type="EC" id="4.2.1.96"/>
    </reaction>
</comment>
<gene>
    <name evidence="5" type="ORF">SAMN05518684_105180</name>
</gene>
<dbReference type="PANTHER" id="PTHR12599:SF0">
    <property type="entry name" value="PTERIN-4-ALPHA-CARBINOLAMINE DEHYDRATASE"/>
    <property type="match status" value="1"/>
</dbReference>
<sequence>MILTNEEVQANLKDSQGWEMEGNKWIRKQFILPTFPKAIQFVNELADLAEARQHHPYIIVDHKQLTVKLSTLDEGGLTQKDFESAHAYDKTYQRYT</sequence>
<dbReference type="EMBL" id="FOGT01000005">
    <property type="protein sequence ID" value="SER93519.1"/>
    <property type="molecule type" value="Genomic_DNA"/>
</dbReference>
<dbReference type="InterPro" id="IPR001533">
    <property type="entry name" value="Pterin_deHydtase"/>
</dbReference>
<dbReference type="InterPro" id="IPR036428">
    <property type="entry name" value="PCD_sf"/>
</dbReference>
<dbReference type="Gene3D" id="3.30.1360.20">
    <property type="entry name" value="Transcriptional coactivator/pterin dehydratase"/>
    <property type="match status" value="1"/>
</dbReference>
<dbReference type="NCBIfam" id="NF002017">
    <property type="entry name" value="PRK00823.1-2"/>
    <property type="match status" value="1"/>
</dbReference>
<reference evidence="6" key="1">
    <citation type="submission" date="2016-10" db="EMBL/GenBank/DDBJ databases">
        <authorList>
            <person name="Varghese N."/>
            <person name="Submissions S."/>
        </authorList>
    </citation>
    <scope>NUCLEOTIDE SEQUENCE [LARGE SCALE GENOMIC DNA]</scope>
    <source>
        <strain evidence="6">S9</strain>
    </source>
</reference>
<dbReference type="STRING" id="1601833.SAMN05518684_105180"/>
<evidence type="ECO:0000256" key="4">
    <source>
        <dbReference type="ARBA" id="ARBA00023239"/>
    </source>
</evidence>
<dbReference type="SUPFAM" id="SSF55248">
    <property type="entry name" value="PCD-like"/>
    <property type="match status" value="1"/>
</dbReference>
<comment type="similarity">
    <text evidence="2">Belongs to the pterin-4-alpha-carbinolamine dehydratase family.</text>
</comment>
<proteinExistence type="inferred from homology"/>
<organism evidence="5 6">
    <name type="scientific">Salipaludibacillus aurantiacus</name>
    <dbReference type="NCBI Taxonomy" id="1601833"/>
    <lineage>
        <taxon>Bacteria</taxon>
        <taxon>Bacillati</taxon>
        <taxon>Bacillota</taxon>
        <taxon>Bacilli</taxon>
        <taxon>Bacillales</taxon>
        <taxon>Bacillaceae</taxon>
    </lineage>
</organism>
<dbReference type="Proteomes" id="UP000198571">
    <property type="component" value="Unassembled WGS sequence"/>
</dbReference>
<evidence type="ECO:0000256" key="1">
    <source>
        <dbReference type="ARBA" id="ARBA00001554"/>
    </source>
</evidence>
<evidence type="ECO:0000313" key="5">
    <source>
        <dbReference type="EMBL" id="SER93519.1"/>
    </source>
</evidence>
<dbReference type="Pfam" id="PF01329">
    <property type="entry name" value="Pterin_4a"/>
    <property type="match status" value="1"/>
</dbReference>
<dbReference type="RefSeq" id="WP_093049925.1">
    <property type="nucleotide sequence ID" value="NZ_FOGT01000005.1"/>
</dbReference>
<evidence type="ECO:0000256" key="3">
    <source>
        <dbReference type="ARBA" id="ARBA00013252"/>
    </source>
</evidence>
<evidence type="ECO:0000256" key="2">
    <source>
        <dbReference type="ARBA" id="ARBA00006472"/>
    </source>
</evidence>
<dbReference type="AlphaFoldDB" id="A0A1H9T9P2"/>
<dbReference type="GO" id="GO:0006729">
    <property type="term" value="P:tetrahydrobiopterin biosynthetic process"/>
    <property type="evidence" value="ECO:0007669"/>
    <property type="project" value="InterPro"/>
</dbReference>
<name>A0A1H9T9P2_9BACI</name>
<dbReference type="PANTHER" id="PTHR12599">
    <property type="entry name" value="PTERIN-4-ALPHA-CARBINOLAMINE DEHYDRATASE"/>
    <property type="match status" value="1"/>
</dbReference>
<dbReference type="OrthoDB" id="9800108at2"/>
<dbReference type="GO" id="GO:0008124">
    <property type="term" value="F:4-alpha-hydroxytetrahydrobiopterin dehydratase activity"/>
    <property type="evidence" value="ECO:0007669"/>
    <property type="project" value="UniProtKB-EC"/>
</dbReference>
<keyword evidence="6" id="KW-1185">Reference proteome</keyword>
<protein>
    <recommendedName>
        <fullName evidence="3">4a-hydroxytetrahydrobiopterin dehydratase</fullName>
        <ecNumber evidence="3">4.2.1.96</ecNumber>
    </recommendedName>
</protein>
<dbReference type="EC" id="4.2.1.96" evidence="3"/>
<keyword evidence="4" id="KW-0456">Lyase</keyword>